<sequence>MIAVMLRNGDAKRMSSMSAQPINPTQDTSLLLSSQPQPFPATPGSKAYNTSFAFALALTVKPSRQCLGMAAVSGVSLAGTPRIFNARGF</sequence>
<protein>
    <submittedName>
        <fullName evidence="2">Uncharacterized protein</fullName>
    </submittedName>
</protein>
<dbReference type="EMBL" id="JANIIK010000118">
    <property type="protein sequence ID" value="KAJ3584954.1"/>
    <property type="molecule type" value="Genomic_DNA"/>
</dbReference>
<feature type="compositionally biased region" description="Polar residues" evidence="1">
    <location>
        <begin position="15"/>
        <end position="36"/>
    </location>
</feature>
<organism evidence="2 3">
    <name type="scientific">Muraenolepis orangiensis</name>
    <name type="common">Patagonian moray cod</name>
    <dbReference type="NCBI Taxonomy" id="630683"/>
    <lineage>
        <taxon>Eukaryota</taxon>
        <taxon>Metazoa</taxon>
        <taxon>Chordata</taxon>
        <taxon>Craniata</taxon>
        <taxon>Vertebrata</taxon>
        <taxon>Euteleostomi</taxon>
        <taxon>Actinopterygii</taxon>
        <taxon>Neopterygii</taxon>
        <taxon>Teleostei</taxon>
        <taxon>Neoteleostei</taxon>
        <taxon>Acanthomorphata</taxon>
        <taxon>Zeiogadaria</taxon>
        <taxon>Gadariae</taxon>
        <taxon>Gadiformes</taxon>
        <taxon>Muraenolepidoidei</taxon>
        <taxon>Muraenolepididae</taxon>
        <taxon>Muraenolepis</taxon>
    </lineage>
</organism>
<dbReference type="AlphaFoldDB" id="A0A9Q0DAM6"/>
<dbReference type="Proteomes" id="UP001148018">
    <property type="component" value="Unassembled WGS sequence"/>
</dbReference>
<gene>
    <name evidence="2" type="ORF">NHX12_013677</name>
</gene>
<evidence type="ECO:0000313" key="3">
    <source>
        <dbReference type="Proteomes" id="UP001148018"/>
    </source>
</evidence>
<evidence type="ECO:0000313" key="2">
    <source>
        <dbReference type="EMBL" id="KAJ3584954.1"/>
    </source>
</evidence>
<name>A0A9Q0DAM6_9TELE</name>
<comment type="caution">
    <text evidence="2">The sequence shown here is derived from an EMBL/GenBank/DDBJ whole genome shotgun (WGS) entry which is preliminary data.</text>
</comment>
<feature type="region of interest" description="Disordered" evidence="1">
    <location>
        <begin position="1"/>
        <end position="43"/>
    </location>
</feature>
<proteinExistence type="predicted"/>
<evidence type="ECO:0000256" key="1">
    <source>
        <dbReference type="SAM" id="MobiDB-lite"/>
    </source>
</evidence>
<keyword evidence="3" id="KW-1185">Reference proteome</keyword>
<reference evidence="2" key="1">
    <citation type="submission" date="2022-07" db="EMBL/GenBank/DDBJ databases">
        <title>Chromosome-level genome of Muraenolepis orangiensis.</title>
        <authorList>
            <person name="Kim J."/>
        </authorList>
    </citation>
    <scope>NUCLEOTIDE SEQUENCE</scope>
    <source>
        <strain evidence="2">KU_S4_2022</strain>
        <tissue evidence="2">Muscle</tissue>
    </source>
</reference>
<accession>A0A9Q0DAM6</accession>